<feature type="chain" id="PRO_5001776517" evidence="2">
    <location>
        <begin position="24"/>
        <end position="171"/>
    </location>
</feature>
<name>A0A084IJ17_SALHC</name>
<evidence type="ECO:0000313" key="3">
    <source>
        <dbReference type="EMBL" id="KEZ76701.1"/>
    </source>
</evidence>
<feature type="region of interest" description="Disordered" evidence="1">
    <location>
        <begin position="21"/>
        <end position="48"/>
    </location>
</feature>
<dbReference type="eggNOG" id="COG3266">
    <property type="taxonomic scope" value="Bacteria"/>
</dbReference>
<feature type="compositionally biased region" description="Low complexity" evidence="1">
    <location>
        <begin position="21"/>
        <end position="31"/>
    </location>
</feature>
<evidence type="ECO:0000256" key="2">
    <source>
        <dbReference type="SAM" id="SignalP"/>
    </source>
</evidence>
<dbReference type="NCBIfam" id="TIGR03748">
    <property type="entry name" value="conj_PilL"/>
    <property type="match status" value="1"/>
</dbReference>
<dbReference type="EMBL" id="APNK01000024">
    <property type="protein sequence ID" value="KEZ76701.1"/>
    <property type="molecule type" value="Genomic_DNA"/>
</dbReference>
<dbReference type="InterPro" id="IPR022260">
    <property type="entry name" value="Integr_conj_element_PilL"/>
</dbReference>
<organism evidence="3 4">
    <name type="scientific">Salinisphaera hydrothermalis (strain C41B8)</name>
    <dbReference type="NCBI Taxonomy" id="1304275"/>
    <lineage>
        <taxon>Bacteria</taxon>
        <taxon>Pseudomonadati</taxon>
        <taxon>Pseudomonadota</taxon>
        <taxon>Gammaproteobacteria</taxon>
        <taxon>Salinisphaerales</taxon>
        <taxon>Salinisphaeraceae</taxon>
        <taxon>Salinisphaera</taxon>
    </lineage>
</organism>
<feature type="signal peptide" evidence="2">
    <location>
        <begin position="1"/>
        <end position="23"/>
    </location>
</feature>
<dbReference type="AlphaFoldDB" id="A0A084IJ17"/>
<sequence length="171" mass="18144">MIGGVAVTALLLTLGGCASPRHASPASSAEPAPDRPADIYASPATGPQPNVVRTGRYQLVPLAPTSGQRNLLAQAVTIDLPQSMSLTVRDGLVHVLRDSGLRLCPRLSQTGFFSSPLPAVHRELGPTTLSDALQVLAGPAWRLDVDYAKRTVCFDRRARTAQMPPSGRQRS</sequence>
<dbReference type="Proteomes" id="UP000028302">
    <property type="component" value="Unassembled WGS sequence"/>
</dbReference>
<evidence type="ECO:0000256" key="1">
    <source>
        <dbReference type="SAM" id="MobiDB-lite"/>
    </source>
</evidence>
<protein>
    <submittedName>
        <fullName evidence="3">Uncharacterized protein</fullName>
    </submittedName>
</protein>
<gene>
    <name evidence="3" type="ORF">C41B8_13840</name>
</gene>
<proteinExistence type="predicted"/>
<keyword evidence="4" id="KW-1185">Reference proteome</keyword>
<comment type="caution">
    <text evidence="3">The sequence shown here is derived from an EMBL/GenBank/DDBJ whole genome shotgun (WGS) entry which is preliminary data.</text>
</comment>
<keyword evidence="2" id="KW-0732">Signal</keyword>
<reference evidence="3 4" key="1">
    <citation type="submission" date="2013-03" db="EMBL/GenBank/DDBJ databases">
        <title>Salinisphaera hydrothermalis C41B8 Genome Sequencing.</title>
        <authorList>
            <person name="Li C."/>
            <person name="Lai Q."/>
            <person name="Shao Z."/>
        </authorList>
    </citation>
    <scope>NUCLEOTIDE SEQUENCE [LARGE SCALE GENOMIC DNA]</scope>
    <source>
        <strain evidence="3 4">C41B8</strain>
    </source>
</reference>
<dbReference type="STRING" id="1304275.C41B8_13840"/>
<evidence type="ECO:0000313" key="4">
    <source>
        <dbReference type="Proteomes" id="UP000028302"/>
    </source>
</evidence>
<accession>A0A084IJ17</accession>